<proteinExistence type="predicted"/>
<feature type="compositionally biased region" description="Basic and acidic residues" evidence="1">
    <location>
        <begin position="1"/>
        <end position="13"/>
    </location>
</feature>
<feature type="region of interest" description="Disordered" evidence="1">
    <location>
        <begin position="1"/>
        <end position="48"/>
    </location>
</feature>
<dbReference type="AlphaFoldDB" id="A0A679IYK4"/>
<organism evidence="2">
    <name type="scientific">Methylobacterium bullatum</name>
    <dbReference type="NCBI Taxonomy" id="570505"/>
    <lineage>
        <taxon>Bacteria</taxon>
        <taxon>Pseudomonadati</taxon>
        <taxon>Pseudomonadota</taxon>
        <taxon>Alphaproteobacteria</taxon>
        <taxon>Hyphomicrobiales</taxon>
        <taxon>Methylobacteriaceae</taxon>
        <taxon>Methylobacterium</taxon>
    </lineage>
</organism>
<gene>
    <name evidence="2" type="ORF">MBUL_00811</name>
</gene>
<evidence type="ECO:0000313" key="2">
    <source>
        <dbReference type="EMBL" id="CAA2100716.1"/>
    </source>
</evidence>
<protein>
    <submittedName>
        <fullName evidence="2">Uncharacterized protein</fullName>
    </submittedName>
</protein>
<dbReference type="EMBL" id="LR743504">
    <property type="protein sequence ID" value="CAA2100716.1"/>
    <property type="molecule type" value="Genomic_DNA"/>
</dbReference>
<accession>A0A679IYK4</accession>
<name>A0A679IYK4_9HYPH</name>
<evidence type="ECO:0000256" key="1">
    <source>
        <dbReference type="SAM" id="MobiDB-lite"/>
    </source>
</evidence>
<reference evidence="2" key="1">
    <citation type="submission" date="2019-12" db="EMBL/GenBank/DDBJ databases">
        <authorList>
            <person name="Cremers G."/>
        </authorList>
    </citation>
    <scope>NUCLEOTIDE SEQUENCE</scope>
    <source>
        <strain evidence="2">Mbul1</strain>
    </source>
</reference>
<sequence length="48" mass="5485">MARLETCDARFREPTVPGRSQGPDQPRFSAFQRPEQRIAPLLDHVPLP</sequence>